<dbReference type="Pfam" id="PF05685">
    <property type="entry name" value="Uma2"/>
    <property type="match status" value="1"/>
</dbReference>
<dbReference type="SUPFAM" id="SSF52980">
    <property type="entry name" value="Restriction endonuclease-like"/>
    <property type="match status" value="1"/>
</dbReference>
<organism evidence="2 3">
    <name type="scientific">Neolewinella antarctica</name>
    <dbReference type="NCBI Taxonomy" id="442734"/>
    <lineage>
        <taxon>Bacteria</taxon>
        <taxon>Pseudomonadati</taxon>
        <taxon>Bacteroidota</taxon>
        <taxon>Saprospiria</taxon>
        <taxon>Saprospirales</taxon>
        <taxon>Lewinellaceae</taxon>
        <taxon>Neolewinella</taxon>
    </lineage>
</organism>
<dbReference type="CDD" id="cd06260">
    <property type="entry name" value="DUF820-like"/>
    <property type="match status" value="1"/>
</dbReference>
<gene>
    <name evidence="2" type="ORF">GGR27_003256</name>
</gene>
<protein>
    <submittedName>
        <fullName evidence="2">Uma2 family endonuclease</fullName>
    </submittedName>
</protein>
<evidence type="ECO:0000313" key="3">
    <source>
        <dbReference type="Proteomes" id="UP000770785"/>
    </source>
</evidence>
<keyword evidence="3" id="KW-1185">Reference proteome</keyword>
<dbReference type="PANTHER" id="PTHR35400:SF1">
    <property type="entry name" value="SLR1083 PROTEIN"/>
    <property type="match status" value="1"/>
</dbReference>
<dbReference type="InterPro" id="IPR008538">
    <property type="entry name" value="Uma2"/>
</dbReference>
<proteinExistence type="predicted"/>
<keyword evidence="2" id="KW-0378">Hydrolase</keyword>
<accession>A0ABX0XG30</accession>
<dbReference type="RefSeq" id="WP_168039128.1">
    <property type="nucleotide sequence ID" value="NZ_JAATJH010000006.1"/>
</dbReference>
<evidence type="ECO:0000313" key="2">
    <source>
        <dbReference type="EMBL" id="NJC27738.1"/>
    </source>
</evidence>
<dbReference type="GO" id="GO:0004519">
    <property type="term" value="F:endonuclease activity"/>
    <property type="evidence" value="ECO:0007669"/>
    <property type="project" value="UniProtKB-KW"/>
</dbReference>
<dbReference type="InterPro" id="IPR012296">
    <property type="entry name" value="Nuclease_put_TT1808"/>
</dbReference>
<dbReference type="Proteomes" id="UP000770785">
    <property type="component" value="Unassembled WGS sequence"/>
</dbReference>
<dbReference type="EMBL" id="JAATJH010000006">
    <property type="protein sequence ID" value="NJC27738.1"/>
    <property type="molecule type" value="Genomic_DNA"/>
</dbReference>
<sequence length="193" mass="21990">MTNKLEQPGLISDFNWPLERYHKAIASGVLGPEDNLELLNGKLVKKASINPPHAAGVTRVTKFFTERYFGKFELRAENPVTFLDDSEPEPDFALCDLSEDEYFHQHPIPSEVRLIVEVADNSLQRDRSHKAAIYAFAGVQEYWIVNLRQRQVEVYTDPDVTEGIYGQVIRYKVGEQLRSPFVGEVKVKDLIPG</sequence>
<comment type="caution">
    <text evidence="2">The sequence shown here is derived from an EMBL/GenBank/DDBJ whole genome shotgun (WGS) entry which is preliminary data.</text>
</comment>
<keyword evidence="2" id="KW-0540">Nuclease</keyword>
<reference evidence="2 3" key="1">
    <citation type="submission" date="2020-03" db="EMBL/GenBank/DDBJ databases">
        <title>Genomic Encyclopedia of Type Strains, Phase IV (KMG-IV): sequencing the most valuable type-strain genomes for metagenomic binning, comparative biology and taxonomic classification.</title>
        <authorList>
            <person name="Goeker M."/>
        </authorList>
    </citation>
    <scope>NUCLEOTIDE SEQUENCE [LARGE SCALE GENOMIC DNA]</scope>
    <source>
        <strain evidence="2 3">DSM 105096</strain>
    </source>
</reference>
<feature type="domain" description="Putative restriction endonuclease" evidence="1">
    <location>
        <begin position="21"/>
        <end position="179"/>
    </location>
</feature>
<evidence type="ECO:0000259" key="1">
    <source>
        <dbReference type="Pfam" id="PF05685"/>
    </source>
</evidence>
<dbReference type="PANTHER" id="PTHR35400">
    <property type="entry name" value="SLR1083 PROTEIN"/>
    <property type="match status" value="1"/>
</dbReference>
<dbReference type="InterPro" id="IPR011335">
    <property type="entry name" value="Restrct_endonuc-II-like"/>
</dbReference>
<name>A0ABX0XG30_9BACT</name>
<dbReference type="Gene3D" id="3.90.1570.10">
    <property type="entry name" value="tt1808, chain A"/>
    <property type="match status" value="1"/>
</dbReference>
<keyword evidence="2" id="KW-0255">Endonuclease</keyword>